<evidence type="ECO:0000313" key="3">
    <source>
        <dbReference type="Proteomes" id="UP000243052"/>
    </source>
</evidence>
<name>A0A109UYV7_9SACH</name>
<dbReference type="Pfam" id="PF09994">
    <property type="entry name" value="T6SS_Tle1-like_cat"/>
    <property type="match status" value="1"/>
</dbReference>
<protein>
    <submittedName>
        <fullName evidence="2">HDL136Cp</fullName>
    </submittedName>
</protein>
<feature type="domain" description="T6SS Phospholipase effector Tle1-like catalytic" evidence="1">
    <location>
        <begin position="20"/>
        <end position="410"/>
    </location>
</feature>
<dbReference type="AlphaFoldDB" id="A0A109UYV7"/>
<dbReference type="InterPro" id="IPR018712">
    <property type="entry name" value="Tle1-like_cat"/>
</dbReference>
<dbReference type="EMBL" id="CP014244">
    <property type="protein sequence ID" value="AMD20608.1"/>
    <property type="molecule type" value="Genomic_DNA"/>
</dbReference>
<gene>
    <name evidence="2" type="ORF">AW171_hschr42508</name>
</gene>
<keyword evidence="3" id="KW-1185">Reference proteome</keyword>
<accession>A0A109UYV7</accession>
<proteinExistence type="predicted"/>
<reference evidence="2 3" key="1">
    <citation type="submission" date="2016-01" db="EMBL/GenBank/DDBJ databases">
        <title>Genome sequence of the yeast Holleya sinecauda.</title>
        <authorList>
            <person name="Dietrich F.S."/>
        </authorList>
    </citation>
    <scope>NUCLEOTIDE SEQUENCE [LARGE SCALE GENOMIC DNA]</scope>
    <source>
        <strain evidence="2 3">ATCC 58844</strain>
    </source>
</reference>
<evidence type="ECO:0000313" key="2">
    <source>
        <dbReference type="EMBL" id="AMD20608.1"/>
    </source>
</evidence>
<sequence>MADSVDSCTTSSLTESSTWKNLVLCFDGTDNTFGPDPFTNVLKIFRMLESNNDGSQMCYYQPGIGTSVSVLGTIKATTRSKFVNTVDSMFAFTLDHHIISAYLFLMEYYEVGDKIFMFGFSRGAFTARVLTGMLERVGLLKRGLEDLAPMAWKLYEAWEYAAQPSQPNYTTTLIDEFRNTFGRNIAVRVHFEGLFDSVNSCGIIRDRLFPYTSRSGIVDHVRHAVSIDERRGKLKQQSFSPNPYTQKLFSFVYRNYIVETNRGSSTVIDNASEAYSNPIINSTVANFRAEHPNPGTDVDLELGIENSKSDPKSAELLRNVNDYLTIGIGRKNRSSWFRRKFNSLSRQRVEGTFQRYSPDSDYSGDEVLVSSDLIEKWFPGDHSDVGGGWAPDMETEQFISDLPLRWILSEAIKYGVFFKKGVIRQYADSYTSAGSLLSATHDMLSWHTGHLTMRSPFALNQNPSKKDLDKFRGLLKVPKKVFRALRGKHKSSRYGSTEQEDSGTVKQGCVPKLVKNNGHGSKSIFQVILWWVVELIAIGIRLEDEKCRWKNVYVPNLGRHRNIPEYGEMHWSVYWRCKFVQDYRPSNLPAYAADLIEEYLGIELLDKKKRKGRSKVTAEALLYPSDQSVQNQGDSYTSSSVDVEIIAALDEQQLQRWIENSWKDIPDDLEQLLQLNPDL</sequence>
<dbReference type="RefSeq" id="XP_017987604.1">
    <property type="nucleotide sequence ID" value="XM_018131818.1"/>
</dbReference>
<dbReference type="STRING" id="45286.A0A109UYV7"/>
<evidence type="ECO:0000259" key="1">
    <source>
        <dbReference type="Pfam" id="PF09994"/>
    </source>
</evidence>
<organism evidence="2 3">
    <name type="scientific">Eremothecium sinecaudum</name>
    <dbReference type="NCBI Taxonomy" id="45286"/>
    <lineage>
        <taxon>Eukaryota</taxon>
        <taxon>Fungi</taxon>
        <taxon>Dikarya</taxon>
        <taxon>Ascomycota</taxon>
        <taxon>Saccharomycotina</taxon>
        <taxon>Saccharomycetes</taxon>
        <taxon>Saccharomycetales</taxon>
        <taxon>Saccharomycetaceae</taxon>
        <taxon>Eremothecium</taxon>
    </lineage>
</organism>
<dbReference type="Proteomes" id="UP000243052">
    <property type="component" value="Chromosome iv"/>
</dbReference>
<dbReference type="PANTHER" id="PTHR33840">
    <property type="match status" value="1"/>
</dbReference>
<dbReference type="PANTHER" id="PTHR33840:SF2">
    <property type="entry name" value="TLE1 PHOSPHOLIPASE DOMAIN-CONTAINING PROTEIN"/>
    <property type="match status" value="1"/>
</dbReference>
<dbReference type="GeneID" id="28723861"/>
<dbReference type="OrthoDB" id="3162439at2759"/>